<proteinExistence type="predicted"/>
<keyword evidence="7" id="KW-1185">Reference proteome</keyword>
<evidence type="ECO:0000256" key="4">
    <source>
        <dbReference type="SAM" id="Coils"/>
    </source>
</evidence>
<evidence type="ECO:0000256" key="3">
    <source>
        <dbReference type="ARBA" id="ARBA00022801"/>
    </source>
</evidence>
<dbReference type="EMBL" id="JBHSNO010000001">
    <property type="protein sequence ID" value="MFC5587563.1"/>
    <property type="molecule type" value="Genomic_DNA"/>
</dbReference>
<keyword evidence="3" id="KW-0378">Hydrolase</keyword>
<protein>
    <submittedName>
        <fullName evidence="6">HK97 family phage prohead protease</fullName>
    </submittedName>
</protein>
<reference evidence="7" key="1">
    <citation type="journal article" date="2019" name="Int. J. Syst. Evol. Microbiol.">
        <title>The Global Catalogue of Microorganisms (GCM) 10K type strain sequencing project: providing services to taxonomists for standard genome sequencing and annotation.</title>
        <authorList>
            <consortium name="The Broad Institute Genomics Platform"/>
            <consortium name="The Broad Institute Genome Sequencing Center for Infectious Disease"/>
            <person name="Wu L."/>
            <person name="Ma J."/>
        </authorList>
    </citation>
    <scope>NUCLEOTIDE SEQUENCE [LARGE SCALE GENOMIC DNA]</scope>
    <source>
        <strain evidence="7">CGMCC 4.1434</strain>
    </source>
</reference>
<name>A0ABW0TG23_9BACL</name>
<dbReference type="RefSeq" id="WP_381429685.1">
    <property type="nucleotide sequence ID" value="NZ_JBHSNO010000001.1"/>
</dbReference>
<evidence type="ECO:0000313" key="7">
    <source>
        <dbReference type="Proteomes" id="UP001596109"/>
    </source>
</evidence>
<dbReference type="GO" id="GO:0008233">
    <property type="term" value="F:peptidase activity"/>
    <property type="evidence" value="ECO:0007669"/>
    <property type="project" value="UniProtKB-KW"/>
</dbReference>
<evidence type="ECO:0000256" key="2">
    <source>
        <dbReference type="ARBA" id="ARBA00022670"/>
    </source>
</evidence>
<dbReference type="Proteomes" id="UP001596109">
    <property type="component" value="Unassembled WGS sequence"/>
</dbReference>
<feature type="domain" description="Prohead serine protease" evidence="5">
    <location>
        <begin position="31"/>
        <end position="170"/>
    </location>
</feature>
<evidence type="ECO:0000256" key="1">
    <source>
        <dbReference type="ARBA" id="ARBA00022612"/>
    </source>
</evidence>
<dbReference type="SUPFAM" id="SSF50789">
    <property type="entry name" value="Herpes virus serine proteinase, assemblin"/>
    <property type="match status" value="1"/>
</dbReference>
<keyword evidence="4" id="KW-0175">Coiled coil</keyword>
<organism evidence="6 7">
    <name type="scientific">Sporosarcina soli</name>
    <dbReference type="NCBI Taxonomy" id="334736"/>
    <lineage>
        <taxon>Bacteria</taxon>
        <taxon>Bacillati</taxon>
        <taxon>Bacillota</taxon>
        <taxon>Bacilli</taxon>
        <taxon>Bacillales</taxon>
        <taxon>Caryophanaceae</taxon>
        <taxon>Sporosarcina</taxon>
    </lineage>
</organism>
<dbReference type="InterPro" id="IPR054613">
    <property type="entry name" value="Peptidase_S78_dom"/>
</dbReference>
<keyword evidence="2 6" id="KW-0645">Protease</keyword>
<gene>
    <name evidence="6" type="ORF">ACFPRA_01400</name>
</gene>
<dbReference type="GO" id="GO:0006508">
    <property type="term" value="P:proteolysis"/>
    <property type="evidence" value="ECO:0007669"/>
    <property type="project" value="UniProtKB-KW"/>
</dbReference>
<evidence type="ECO:0000313" key="6">
    <source>
        <dbReference type="EMBL" id="MFC5587563.1"/>
    </source>
</evidence>
<accession>A0ABW0TG23</accession>
<dbReference type="InterPro" id="IPR006433">
    <property type="entry name" value="Prohead_protease"/>
</dbReference>
<evidence type="ECO:0000259" key="5">
    <source>
        <dbReference type="Pfam" id="PF04586"/>
    </source>
</evidence>
<dbReference type="Pfam" id="PF04586">
    <property type="entry name" value="Peptidase_S78"/>
    <property type="match status" value="1"/>
</dbReference>
<feature type="coiled-coil region" evidence="4">
    <location>
        <begin position="174"/>
        <end position="226"/>
    </location>
</feature>
<comment type="caution">
    <text evidence="6">The sequence shown here is derived from an EMBL/GenBank/DDBJ whole genome shotgun (WGS) entry which is preliminary data.</text>
</comment>
<dbReference type="NCBIfam" id="TIGR01543">
    <property type="entry name" value="proheadase_HK97"/>
    <property type="match status" value="1"/>
</dbReference>
<sequence>MKTLKELARELLQKSAAPTLETKRHIESSMRIKEYSQEDMTIKGYASTFGGEPDAHGDVVVSGAFKKTLITRSGRIKFLVGHDWNQIVGKIVHAKEDEKGLYIEAKIVDTVAGKDLMKLVDAGVIDRMSIGFVVKDYEWDDDGIFYIKEADLYEVSAVGLPANDRAHIQKSIGNEDVNRLVTLLQKAIDEAVEQKVKSQQVDDPQASEQEEKIKSYLDQIKSLTAN</sequence>
<keyword evidence="1" id="KW-1188">Viral release from host cell</keyword>